<feature type="transmembrane region" description="Helical" evidence="1">
    <location>
        <begin position="347"/>
        <end position="366"/>
    </location>
</feature>
<feature type="transmembrane region" description="Helical" evidence="1">
    <location>
        <begin position="458"/>
        <end position="480"/>
    </location>
</feature>
<dbReference type="AlphaFoldDB" id="A0A8K1ZYD9"/>
<feature type="transmembrane region" description="Helical" evidence="1">
    <location>
        <begin position="260"/>
        <end position="288"/>
    </location>
</feature>
<feature type="transmembrane region" description="Helical" evidence="1">
    <location>
        <begin position="324"/>
        <end position="340"/>
    </location>
</feature>
<evidence type="ECO:0000313" key="3">
    <source>
        <dbReference type="Proteomes" id="UP000607397"/>
    </source>
</evidence>
<evidence type="ECO:0000313" key="2">
    <source>
        <dbReference type="EMBL" id="NCJ07439.1"/>
    </source>
</evidence>
<feature type="transmembrane region" description="Helical" evidence="1">
    <location>
        <begin position="404"/>
        <end position="420"/>
    </location>
</feature>
<feature type="transmembrane region" description="Helical" evidence="1">
    <location>
        <begin position="295"/>
        <end position="318"/>
    </location>
</feature>
<evidence type="ECO:0000256" key="1">
    <source>
        <dbReference type="SAM" id="Phobius"/>
    </source>
</evidence>
<accession>A0A8K1ZYD9</accession>
<dbReference type="Proteomes" id="UP000607397">
    <property type="component" value="Unassembled WGS sequence"/>
</dbReference>
<reference evidence="2" key="1">
    <citation type="submission" date="2019-12" db="EMBL/GenBank/DDBJ databases">
        <title>High-Quality draft genome sequences of three cyanobacteria isolated from the limestone walls of the Old Cathedral of Coimbra.</title>
        <authorList>
            <person name="Tiago I."/>
            <person name="Soares F."/>
            <person name="Portugal A."/>
        </authorList>
    </citation>
    <scope>NUCLEOTIDE SEQUENCE [LARGE SCALE GENOMIC DNA]</scope>
    <source>
        <strain evidence="2">C</strain>
    </source>
</reference>
<keyword evidence="3" id="KW-1185">Reference proteome</keyword>
<sequence length="499" mass="56372">MGKVPFSPFDDDVSHELSWAPAQDQPMDLGQALTHQLSPFPVEIQAHIQAGSLHINLLASSALERQETVEHIQQVLSDLTLPDIHTVQLRCQISQDASTQWQQVWFWPGKAPLPEAQSRLALRDQASQGHLVAMATLVQQTLVHKQVQVQAAQADDRLWLFLSADHPLEPQPCAILVCRELIQWSWQSLELKQVILASPSPQLAWGWLRELSVTPVSGLTSIAQMAVGKHQGGSCRRPIQGVTPDQELPIQTLDRETWQVIAASLFLAVLIMLSSQVSFFVSVLITAIHELGHTAFAWLFGYPAIPAFDFLHGGGITFYTQQRWPVLVFILYFGLGYLLYRYRHNALMSRYVLGTLVLYSLCLLTQGQDILIAAMGHGFELLFAGIFLYRSLSGFACRHAIERPLYGMLGLFTVLYNLKFTQSLLFNPMFRAQYQEGKGGLLDHDLIRLARDYLHLPFNGVVGCFWLSSLLTPVGVFLLYRYRYWVLSHLQHCLRLAHR</sequence>
<gene>
    <name evidence="2" type="ORF">GS597_13160</name>
</gene>
<name>A0A8K1ZYD9_9CYAN</name>
<proteinExistence type="predicted"/>
<protein>
    <submittedName>
        <fullName evidence="2">Uncharacterized protein</fullName>
    </submittedName>
</protein>
<organism evidence="2 3">
    <name type="scientific">Petrachloros mirabilis ULC683</name>
    <dbReference type="NCBI Taxonomy" id="2781853"/>
    <lineage>
        <taxon>Bacteria</taxon>
        <taxon>Bacillati</taxon>
        <taxon>Cyanobacteriota</taxon>
        <taxon>Cyanophyceae</taxon>
        <taxon>Synechococcales</taxon>
        <taxon>Petrachlorosaceae</taxon>
        <taxon>Petrachloros</taxon>
        <taxon>Petrachloros mirabilis</taxon>
    </lineage>
</organism>
<keyword evidence="1" id="KW-0472">Membrane</keyword>
<keyword evidence="1" id="KW-1133">Transmembrane helix</keyword>
<feature type="transmembrane region" description="Helical" evidence="1">
    <location>
        <begin position="372"/>
        <end position="392"/>
    </location>
</feature>
<dbReference type="EMBL" id="WVIC01000026">
    <property type="protein sequence ID" value="NCJ07439.1"/>
    <property type="molecule type" value="Genomic_DNA"/>
</dbReference>
<comment type="caution">
    <text evidence="2">The sequence shown here is derived from an EMBL/GenBank/DDBJ whole genome shotgun (WGS) entry which is preliminary data.</text>
</comment>
<keyword evidence="1" id="KW-0812">Transmembrane</keyword>